<evidence type="ECO:0000313" key="3">
    <source>
        <dbReference type="Proteomes" id="UP000030762"/>
    </source>
</evidence>
<dbReference type="VEuPathDB" id="FungiDB:SDRG_08605"/>
<dbReference type="Proteomes" id="UP000030762">
    <property type="component" value="Unassembled WGS sequence"/>
</dbReference>
<accession>T0RNI0</accession>
<dbReference type="AlphaFoldDB" id="T0RNI0"/>
<sequence>MVLGLFVVDLVGGTLVHARALSRAFQTQYPAKSHMNQAALFFALYNFAGSVVETPSQHDLKYFETTDERYILEPVPAKQWLLVIVTSRATHLAIARHMATVIGAGEAVPMDRKRQVPYFQACIVQALDAAVSSVLETIRERHAAELALVAFDSEALEVGPLTVSVAARSRWRRRWHTWLQRKATTKVQHESTTPSGQIWKLRWAGGDALVSDAMQRAFMRVLDGLGLLTMLPPSSSVQFDGALHVHSFGAYHLLLVCPLPPTHVVDMTLNGLVHALKYLHVE</sequence>
<dbReference type="RefSeq" id="XP_008612718.1">
    <property type="nucleotide sequence ID" value="XM_008614496.1"/>
</dbReference>
<evidence type="ECO:0000256" key="1">
    <source>
        <dbReference type="SAM" id="SignalP"/>
    </source>
</evidence>
<gene>
    <name evidence="2" type="ORF">SDRG_08605</name>
</gene>
<dbReference type="EMBL" id="JH767157">
    <property type="protein sequence ID" value="EQC33923.1"/>
    <property type="molecule type" value="Genomic_DNA"/>
</dbReference>
<dbReference type="GeneID" id="19949332"/>
<evidence type="ECO:0008006" key="4">
    <source>
        <dbReference type="Google" id="ProtNLM"/>
    </source>
</evidence>
<feature type="signal peptide" evidence="1">
    <location>
        <begin position="1"/>
        <end position="18"/>
    </location>
</feature>
<organism evidence="2 3">
    <name type="scientific">Saprolegnia diclina (strain VS20)</name>
    <dbReference type="NCBI Taxonomy" id="1156394"/>
    <lineage>
        <taxon>Eukaryota</taxon>
        <taxon>Sar</taxon>
        <taxon>Stramenopiles</taxon>
        <taxon>Oomycota</taxon>
        <taxon>Saprolegniomycetes</taxon>
        <taxon>Saprolegniales</taxon>
        <taxon>Saprolegniaceae</taxon>
        <taxon>Saprolegnia</taxon>
    </lineage>
</organism>
<proteinExistence type="predicted"/>
<name>T0RNI0_SAPDV</name>
<dbReference type="OrthoDB" id="79565at2759"/>
<protein>
    <recommendedName>
        <fullName evidence="4">CCZ1/INTU/HSP4 first Longin domain-containing protein</fullName>
    </recommendedName>
</protein>
<feature type="chain" id="PRO_5004584099" description="CCZ1/INTU/HSP4 first Longin domain-containing protein" evidence="1">
    <location>
        <begin position="19"/>
        <end position="282"/>
    </location>
</feature>
<reference evidence="2 3" key="1">
    <citation type="submission" date="2012-04" db="EMBL/GenBank/DDBJ databases">
        <title>The Genome Sequence of Saprolegnia declina VS20.</title>
        <authorList>
            <consortium name="The Broad Institute Genome Sequencing Platform"/>
            <person name="Russ C."/>
            <person name="Nusbaum C."/>
            <person name="Tyler B."/>
            <person name="van West P."/>
            <person name="Dieguez-Uribeondo J."/>
            <person name="de Bruijn I."/>
            <person name="Tripathy S."/>
            <person name="Jiang R."/>
            <person name="Young S.K."/>
            <person name="Zeng Q."/>
            <person name="Gargeya S."/>
            <person name="Fitzgerald M."/>
            <person name="Haas B."/>
            <person name="Abouelleil A."/>
            <person name="Alvarado L."/>
            <person name="Arachchi H.M."/>
            <person name="Berlin A."/>
            <person name="Chapman S.B."/>
            <person name="Goldberg J."/>
            <person name="Griggs A."/>
            <person name="Gujja S."/>
            <person name="Hansen M."/>
            <person name="Howarth C."/>
            <person name="Imamovic A."/>
            <person name="Larimer J."/>
            <person name="McCowen C."/>
            <person name="Montmayeur A."/>
            <person name="Murphy C."/>
            <person name="Neiman D."/>
            <person name="Pearson M."/>
            <person name="Priest M."/>
            <person name="Roberts A."/>
            <person name="Saif S."/>
            <person name="Shea T."/>
            <person name="Sisk P."/>
            <person name="Sykes S."/>
            <person name="Wortman J."/>
            <person name="Nusbaum C."/>
            <person name="Birren B."/>
        </authorList>
    </citation>
    <scope>NUCLEOTIDE SEQUENCE [LARGE SCALE GENOMIC DNA]</scope>
    <source>
        <strain evidence="2 3">VS20</strain>
    </source>
</reference>
<evidence type="ECO:0000313" key="2">
    <source>
        <dbReference type="EMBL" id="EQC33923.1"/>
    </source>
</evidence>
<keyword evidence="3" id="KW-1185">Reference proteome</keyword>
<dbReference type="InParanoid" id="T0RNI0"/>
<keyword evidence="1" id="KW-0732">Signal</keyword>